<dbReference type="Proteomes" id="UP000325438">
    <property type="component" value="Unassembled WGS sequence"/>
</dbReference>
<organism evidence="1 2">
    <name type="scientific">Pseudomonas kitaguniensis</name>
    <dbReference type="NCBI Taxonomy" id="2607908"/>
    <lineage>
        <taxon>Bacteria</taxon>
        <taxon>Pseudomonadati</taxon>
        <taxon>Pseudomonadota</taxon>
        <taxon>Gammaproteobacteria</taxon>
        <taxon>Pseudomonadales</taxon>
        <taxon>Pseudomonadaceae</taxon>
        <taxon>Pseudomonas</taxon>
    </lineage>
</organism>
<evidence type="ECO:0000313" key="2">
    <source>
        <dbReference type="Proteomes" id="UP000325438"/>
    </source>
</evidence>
<proteinExistence type="predicted"/>
<accession>A0A5N7K103</accession>
<dbReference type="EMBL" id="VUBA01000247">
    <property type="protein sequence ID" value="MPQ87312.1"/>
    <property type="molecule type" value="Genomic_DNA"/>
</dbReference>
<protein>
    <submittedName>
        <fullName evidence="1">DUF2345 domain-containing protein</fullName>
    </submittedName>
</protein>
<dbReference type="AlphaFoldDB" id="A0A5N7K103"/>
<comment type="caution">
    <text evidence="1">The sequence shown here is derived from an EMBL/GenBank/DDBJ whole genome shotgun (WGS) entry which is preliminary data.</text>
</comment>
<feature type="non-terminal residue" evidence="1">
    <location>
        <position position="1"/>
    </location>
</feature>
<dbReference type="SUPFAM" id="SSF69349">
    <property type="entry name" value="Phage fibre proteins"/>
    <property type="match status" value="1"/>
</dbReference>
<gene>
    <name evidence="1" type="ORF">F0170_27080</name>
</gene>
<evidence type="ECO:0000313" key="1">
    <source>
        <dbReference type="EMBL" id="MPQ87312.1"/>
    </source>
</evidence>
<sequence>RKVEARADDHLTVAVNQHVKIGTGHFVEAGQEIHLSSGLKVVLEAGSELTLKAGGSFIKIDGSGVVFSGPVVNVNTGGSPGSGTPAAPLLPGPLKQADADVPGQLLVPAQRQALMRATPRCEICEQAAKEQTEKDRAK</sequence>
<name>A0A5N7K103_9PSED</name>
<reference evidence="1 2" key="1">
    <citation type="submission" date="2019-09" db="EMBL/GenBank/DDBJ databases">
        <title>The draft genomes of Allium pathogen Pseudomonas sp.</title>
        <authorList>
            <person name="Fujikawa T."/>
            <person name="Sawada H."/>
        </authorList>
    </citation>
    <scope>NUCLEOTIDE SEQUENCE [LARGE SCALE GENOMIC DNA]</scope>
    <source>
        <strain evidence="1 2">MAFF 730085</strain>
    </source>
</reference>